<reference evidence="2 3" key="2">
    <citation type="journal article" date="2021" name="Int. J. Food Microbiol.">
        <title>Safety demonstration of a microbial species for use in the food chain: Weissella confusa.</title>
        <authorList>
            <person name="Bourdichon F."/>
            <person name="Patrone V."/>
            <person name="Fontana A."/>
            <person name="Milani G."/>
            <person name="Morelli L."/>
        </authorList>
    </citation>
    <scope>NUCLEOTIDE SEQUENCE [LARGE SCALE GENOMIC DNA]</scope>
    <source>
        <strain evidence="1">CCUG 30943</strain>
        <strain evidence="2 3">CCUG 43002</strain>
    </source>
</reference>
<dbReference type="Proteomes" id="UP000808038">
    <property type="component" value="Unassembled WGS sequence"/>
</dbReference>
<proteinExistence type="predicted"/>
<sequence length="193" mass="21911">MDILLEYVDSLYDLLISIFNWMDKYSAVADWLSSIATVMATGTALYLSKKEPQKIHFNLVNGSVFNDDLEYSRVSIQNLKSKFRDKKVTLHLLNVAMLNADMFDVVVVESGIIVKGSFKKQILNKDSVFTVRANSREFINFGNISSSGLGHIVSLSSYSLNPFITGRSVTFKVYVKDSVGRIYKSKYYHLDMF</sequence>
<dbReference type="Proteomes" id="UP000728106">
    <property type="component" value="Unassembled WGS sequence"/>
</dbReference>
<dbReference type="EMBL" id="JAAOCX010000018">
    <property type="protein sequence ID" value="MBJ7633517.1"/>
    <property type="molecule type" value="Genomic_DNA"/>
</dbReference>
<name>A0A4Z0RLU9_WEICO</name>
<evidence type="ECO:0000313" key="2">
    <source>
        <dbReference type="EMBL" id="MBJ7638482.1"/>
    </source>
</evidence>
<comment type="caution">
    <text evidence="2">The sequence shown here is derived from an EMBL/GenBank/DDBJ whole genome shotgun (WGS) entry which is preliminary data.</text>
</comment>
<organism evidence="2 3">
    <name type="scientific">Weissella confusa</name>
    <name type="common">Lactobacillus confusus</name>
    <dbReference type="NCBI Taxonomy" id="1583"/>
    <lineage>
        <taxon>Bacteria</taxon>
        <taxon>Bacillati</taxon>
        <taxon>Bacillota</taxon>
        <taxon>Bacilli</taxon>
        <taxon>Lactobacillales</taxon>
        <taxon>Lactobacillaceae</taxon>
        <taxon>Weissella</taxon>
    </lineage>
</organism>
<accession>A0A4Z0RLU9</accession>
<keyword evidence="3" id="KW-1185">Reference proteome</keyword>
<protein>
    <submittedName>
        <fullName evidence="2">Uncharacterized protein</fullName>
    </submittedName>
</protein>
<gene>
    <name evidence="2" type="ORF">HAU20_03660</name>
    <name evidence="1" type="ORF">HAU43_10550</name>
</gene>
<reference evidence="2" key="1">
    <citation type="submission" date="2020-02" db="EMBL/GenBank/DDBJ databases">
        <authorList>
            <person name="Fontana A."/>
            <person name="Patrone V."/>
            <person name="Morelli L."/>
        </authorList>
    </citation>
    <scope>NUCLEOTIDE SEQUENCE</scope>
    <source>
        <strain evidence="1">CCUG 30943</strain>
        <strain evidence="2">CCUG 43002</strain>
    </source>
</reference>
<dbReference type="RefSeq" id="WP_135411218.1">
    <property type="nucleotide sequence ID" value="NZ_JAAOCP010000004.1"/>
</dbReference>
<dbReference type="EMBL" id="JAAOCP010000004">
    <property type="protein sequence ID" value="MBJ7638482.1"/>
    <property type="molecule type" value="Genomic_DNA"/>
</dbReference>
<evidence type="ECO:0000313" key="1">
    <source>
        <dbReference type="EMBL" id="MBJ7633517.1"/>
    </source>
</evidence>
<evidence type="ECO:0000313" key="3">
    <source>
        <dbReference type="Proteomes" id="UP000728106"/>
    </source>
</evidence>
<dbReference type="AlphaFoldDB" id="A0A4Z0RLU9"/>